<accession>A0A9Q9B624</accession>
<sequence length="251" mass="26815">MDSDSGCASAWPGVATAIAISLSDACADIVSTTDSRSGDIADAFQVAEECTRIACDDNWYLATNLVASYGGDRNDHERIDSAICLSQDFERTELKDFSASTLAKPLSPKASKAGPEATTKRSRSPCAHGSPGHNTTKRPRFQASTFSSPHDRLQEYMQPVVKRDGGIDEGSGVADIAVSPSSKEDGSFNEHSPSGSSSFDELEPRSTDSLSRRSDDTALHGLSTRTMTDTQPDKESVKQGLVTFLQSLTNL</sequence>
<feature type="region of interest" description="Disordered" evidence="1">
    <location>
        <begin position="104"/>
        <end position="237"/>
    </location>
</feature>
<organism evidence="2 3">
    <name type="scientific">Septoria linicola</name>
    <dbReference type="NCBI Taxonomy" id="215465"/>
    <lineage>
        <taxon>Eukaryota</taxon>
        <taxon>Fungi</taxon>
        <taxon>Dikarya</taxon>
        <taxon>Ascomycota</taxon>
        <taxon>Pezizomycotina</taxon>
        <taxon>Dothideomycetes</taxon>
        <taxon>Dothideomycetidae</taxon>
        <taxon>Mycosphaerellales</taxon>
        <taxon>Mycosphaerellaceae</taxon>
        <taxon>Septoria</taxon>
    </lineage>
</organism>
<feature type="compositionally biased region" description="Basic and acidic residues" evidence="1">
    <location>
        <begin position="202"/>
        <end position="218"/>
    </location>
</feature>
<dbReference type="AlphaFoldDB" id="A0A9Q9B624"/>
<proteinExistence type="predicted"/>
<evidence type="ECO:0000256" key="1">
    <source>
        <dbReference type="SAM" id="MobiDB-lite"/>
    </source>
</evidence>
<dbReference type="EMBL" id="CP099431">
    <property type="protein sequence ID" value="USW59648.1"/>
    <property type="molecule type" value="Genomic_DNA"/>
</dbReference>
<protein>
    <submittedName>
        <fullName evidence="2">Uncharacterized protein</fullName>
    </submittedName>
</protein>
<keyword evidence="3" id="KW-1185">Reference proteome</keyword>
<name>A0A9Q9B624_9PEZI</name>
<feature type="compositionally biased region" description="Polar residues" evidence="1">
    <location>
        <begin position="189"/>
        <end position="199"/>
    </location>
</feature>
<evidence type="ECO:0000313" key="3">
    <source>
        <dbReference type="Proteomes" id="UP001056384"/>
    </source>
</evidence>
<dbReference type="Proteomes" id="UP001056384">
    <property type="component" value="Chromosome 14"/>
</dbReference>
<gene>
    <name evidence="2" type="ORF">Slin15195_G129670</name>
</gene>
<reference evidence="2" key="1">
    <citation type="submission" date="2022-06" db="EMBL/GenBank/DDBJ databases">
        <title>Complete genome sequences of two strains of the flax pathogen Septoria linicola.</title>
        <authorList>
            <person name="Lapalu N."/>
            <person name="Simon A."/>
            <person name="Demenou B."/>
            <person name="Paumier D."/>
            <person name="Guillot M.-P."/>
            <person name="Gout L."/>
            <person name="Valade R."/>
        </authorList>
    </citation>
    <scope>NUCLEOTIDE SEQUENCE</scope>
    <source>
        <strain evidence="2">SE15195</strain>
    </source>
</reference>
<evidence type="ECO:0000313" key="2">
    <source>
        <dbReference type="EMBL" id="USW59648.1"/>
    </source>
</evidence>